<evidence type="ECO:0000259" key="10">
    <source>
        <dbReference type="PROSITE" id="PS50119"/>
    </source>
</evidence>
<dbReference type="InterPro" id="IPR000315">
    <property type="entry name" value="Znf_B-box"/>
</dbReference>
<evidence type="ECO:0000256" key="8">
    <source>
        <dbReference type="SAM" id="MobiDB-lite"/>
    </source>
</evidence>
<dbReference type="SMART" id="SM00061">
    <property type="entry name" value="MATH"/>
    <property type="match status" value="1"/>
</dbReference>
<dbReference type="InterPro" id="IPR001841">
    <property type="entry name" value="Znf_RING"/>
</dbReference>
<dbReference type="GO" id="GO:0016235">
    <property type="term" value="C:aggresome"/>
    <property type="evidence" value="ECO:0007669"/>
    <property type="project" value="TreeGrafter"/>
</dbReference>
<feature type="compositionally biased region" description="Basic residues" evidence="8">
    <location>
        <begin position="860"/>
        <end position="878"/>
    </location>
</feature>
<dbReference type="CDD" id="cd03773">
    <property type="entry name" value="MATH_TRIM37"/>
    <property type="match status" value="1"/>
</dbReference>
<feature type="domain" description="MATH" evidence="11">
    <location>
        <begin position="288"/>
        <end position="415"/>
    </location>
</feature>
<evidence type="ECO:0000313" key="12">
    <source>
        <dbReference type="EMBL" id="CAF1110278.1"/>
    </source>
</evidence>
<evidence type="ECO:0000256" key="5">
    <source>
        <dbReference type="ARBA" id="ARBA00022833"/>
    </source>
</evidence>
<feature type="non-terminal residue" evidence="13">
    <location>
        <position position="909"/>
    </location>
</feature>
<feature type="coiled-coil region" evidence="7">
    <location>
        <begin position="159"/>
        <end position="222"/>
    </location>
</feature>
<dbReference type="EMBL" id="CAJOBA010012948">
    <property type="protein sequence ID" value="CAF3877256.1"/>
    <property type="molecule type" value="Genomic_DNA"/>
</dbReference>
<feature type="compositionally biased region" description="Polar residues" evidence="8">
    <location>
        <begin position="884"/>
        <end position="901"/>
    </location>
</feature>
<keyword evidence="3" id="KW-0479">Metal-binding</keyword>
<dbReference type="PROSITE" id="PS50089">
    <property type="entry name" value="ZF_RING_2"/>
    <property type="match status" value="1"/>
</dbReference>
<organism evidence="13 14">
    <name type="scientific">Didymodactylos carnosus</name>
    <dbReference type="NCBI Taxonomy" id="1234261"/>
    <lineage>
        <taxon>Eukaryota</taxon>
        <taxon>Metazoa</taxon>
        <taxon>Spiralia</taxon>
        <taxon>Gnathifera</taxon>
        <taxon>Rotifera</taxon>
        <taxon>Eurotatoria</taxon>
        <taxon>Bdelloidea</taxon>
        <taxon>Philodinida</taxon>
        <taxon>Philodinidae</taxon>
        <taxon>Didymodactylos</taxon>
    </lineage>
</organism>
<evidence type="ECO:0000313" key="13">
    <source>
        <dbReference type="EMBL" id="CAF3877256.1"/>
    </source>
</evidence>
<dbReference type="AlphaFoldDB" id="A0A8S2L924"/>
<dbReference type="GO" id="GO:0005778">
    <property type="term" value="C:peroxisomal membrane"/>
    <property type="evidence" value="ECO:0007669"/>
    <property type="project" value="TreeGrafter"/>
</dbReference>
<evidence type="ECO:0000259" key="9">
    <source>
        <dbReference type="PROSITE" id="PS50089"/>
    </source>
</evidence>
<feature type="region of interest" description="Disordered" evidence="8">
    <location>
        <begin position="457"/>
        <end position="565"/>
    </location>
</feature>
<comment type="subcellular location">
    <subcellularLocation>
        <location evidence="1">Cytoplasm</location>
    </subcellularLocation>
</comment>
<dbReference type="GO" id="GO:0061630">
    <property type="term" value="F:ubiquitin protein ligase activity"/>
    <property type="evidence" value="ECO:0007669"/>
    <property type="project" value="TreeGrafter"/>
</dbReference>
<dbReference type="Proteomes" id="UP000677228">
    <property type="component" value="Unassembled WGS sequence"/>
</dbReference>
<dbReference type="SUPFAM" id="SSF49599">
    <property type="entry name" value="TRAF domain-like"/>
    <property type="match status" value="1"/>
</dbReference>
<keyword evidence="7" id="KW-0175">Coiled coil</keyword>
<sequence>CEVEMASSNNVAMHTASVESLAEVFRCFICMEKLRDARLCPHCSKLCCFPCIRRWLTDQRQQCPHCRASLRLHDLVNCRWAEEVTIQLDSLQVNEISKQKREEKECDLHREKLSVYCSTCSKCICHQCALFNGTVHSGHTFLQLDDVFQANIATVNDQINQLKRRHVELICLIQDVERNVESVKTAKDDRIRETRNVVHVMVARLEEQLKSKLDLLNGQRLQFSRETELIEHMLQDIEHKIKTSGKAELISKQQDLLQAIQLIHRKPMTSFVTTPIPNDFISEIVPQYDSSTYVINNFTILQHNIDPVYSQPLHLNGLTWRLKVYPDGNGTVRGTYLSVFLELTTGLSEPSKYEYRVEMIHQISKDPTKNIIREFASDFEVGECWGYNRFFRLEQLASEGFLDTENDTLILRFQVRPPTYYQKCRDQQWYTNHLENENHHLQNEIKILRDKLDLVSNRRRNPDSPDNHLHPVSDGSKHTGDSTVPAINNNCGDDTRRKPQIAPLEIEHVNRSGRMNDADGEQDETSTESDSSCPIESESLSSDDDDENDVDIENASGENDIDENGYDYEEGAINLISVCSTPTDLERYCIGDSLSTSTVSLLDTNYNQQQQSQFLSSGASAAIVTNALKPLVDNMSANLEILTADINDVVQRALGNWKINNNNSTTNNEILESLCSSINTDHHPQQTNGTYYDYNHRPTAVSETLPFNYEDYLLSNRNIVTLDQRDYDGNDADDEDILQQDDTSLRISALLRCINRNEMFNNVNNLNTGDNENNDSEILSTVQTRNDITNSNNDQNPSIALDLSLTTQFDTAAPEQPSTTITSGSVVDSLPSLNSYNVYRNYDSSTRYNNSQEQRQQSREHRHSHGHHHRHRHSKHRQPSPSSNSGNVAHSEDNSSMNTHEWTVVKNPK</sequence>
<dbReference type="InterPro" id="IPR002083">
    <property type="entry name" value="MATH/TRAF_dom"/>
</dbReference>
<dbReference type="Pfam" id="PF00643">
    <property type="entry name" value="zf-B_box"/>
    <property type="match status" value="1"/>
</dbReference>
<dbReference type="PANTHER" id="PTHR36754">
    <property type="entry name" value="E3 UBIQUITIN-PROTEIN LIGASE TRIM37"/>
    <property type="match status" value="1"/>
</dbReference>
<dbReference type="GO" id="GO:0005164">
    <property type="term" value="F:tumor necrosis factor receptor binding"/>
    <property type="evidence" value="ECO:0007669"/>
    <property type="project" value="TreeGrafter"/>
</dbReference>
<dbReference type="InterPro" id="IPR053003">
    <property type="entry name" value="TRIM_RBCC_E3_ubiq-ligases"/>
</dbReference>
<dbReference type="Gene3D" id="3.30.160.60">
    <property type="entry name" value="Classic Zinc Finger"/>
    <property type="match status" value="1"/>
</dbReference>
<dbReference type="InterPro" id="IPR037299">
    <property type="entry name" value="TRIM37_MATH"/>
</dbReference>
<evidence type="ECO:0000259" key="11">
    <source>
        <dbReference type="PROSITE" id="PS50144"/>
    </source>
</evidence>
<evidence type="ECO:0000256" key="6">
    <source>
        <dbReference type="PROSITE-ProRule" id="PRU00024"/>
    </source>
</evidence>
<evidence type="ECO:0000256" key="4">
    <source>
        <dbReference type="ARBA" id="ARBA00022771"/>
    </source>
</evidence>
<feature type="compositionally biased region" description="Acidic residues" evidence="8">
    <location>
        <begin position="541"/>
        <end position="552"/>
    </location>
</feature>
<dbReference type="GO" id="GO:0008270">
    <property type="term" value="F:zinc ion binding"/>
    <property type="evidence" value="ECO:0007669"/>
    <property type="project" value="UniProtKB-KW"/>
</dbReference>
<dbReference type="SMART" id="SM00336">
    <property type="entry name" value="BBOX"/>
    <property type="match status" value="1"/>
</dbReference>
<dbReference type="PROSITE" id="PS50144">
    <property type="entry name" value="MATH"/>
    <property type="match status" value="1"/>
</dbReference>
<protein>
    <submittedName>
        <fullName evidence="13">Uncharacterized protein</fullName>
    </submittedName>
</protein>
<feature type="compositionally biased region" description="Basic and acidic residues" evidence="8">
    <location>
        <begin position="460"/>
        <end position="480"/>
    </location>
</feature>
<evidence type="ECO:0000256" key="7">
    <source>
        <dbReference type="SAM" id="Coils"/>
    </source>
</evidence>
<gene>
    <name evidence="12" type="ORF">OVA965_LOCUS19729</name>
    <name evidence="13" type="ORF">TMI583_LOCUS19872</name>
</gene>
<evidence type="ECO:0000256" key="2">
    <source>
        <dbReference type="ARBA" id="ARBA00022490"/>
    </source>
</evidence>
<dbReference type="GO" id="GO:0031625">
    <property type="term" value="F:ubiquitin protein ligase binding"/>
    <property type="evidence" value="ECO:0007669"/>
    <property type="project" value="TreeGrafter"/>
</dbReference>
<feature type="compositionally biased region" description="Polar residues" evidence="8">
    <location>
        <begin position="481"/>
        <end position="492"/>
    </location>
</feature>
<dbReference type="InterPro" id="IPR013083">
    <property type="entry name" value="Znf_RING/FYVE/PHD"/>
</dbReference>
<dbReference type="Gene3D" id="3.30.40.10">
    <property type="entry name" value="Zinc/RING finger domain, C3HC4 (zinc finger)"/>
    <property type="match status" value="1"/>
</dbReference>
<name>A0A8S2L924_9BILA</name>
<proteinExistence type="predicted"/>
<comment type="caution">
    <text evidence="13">The sequence shown here is derived from an EMBL/GenBank/DDBJ whole genome shotgun (WGS) entry which is preliminary data.</text>
</comment>
<dbReference type="Proteomes" id="UP000682733">
    <property type="component" value="Unassembled WGS sequence"/>
</dbReference>
<dbReference type="CDD" id="cd19779">
    <property type="entry name" value="Bbox2_TRIM37_C-VIII"/>
    <property type="match status" value="1"/>
</dbReference>
<dbReference type="GO" id="GO:0070842">
    <property type="term" value="P:aggresome assembly"/>
    <property type="evidence" value="ECO:0007669"/>
    <property type="project" value="TreeGrafter"/>
</dbReference>
<feature type="region of interest" description="Disordered" evidence="8">
    <location>
        <begin position="843"/>
        <end position="909"/>
    </location>
</feature>
<dbReference type="Pfam" id="PF22486">
    <property type="entry name" value="MATH_2"/>
    <property type="match status" value="1"/>
</dbReference>
<dbReference type="SUPFAM" id="SSF57850">
    <property type="entry name" value="RING/U-box"/>
    <property type="match status" value="1"/>
</dbReference>
<evidence type="ECO:0000256" key="3">
    <source>
        <dbReference type="ARBA" id="ARBA00022723"/>
    </source>
</evidence>
<feature type="compositionally biased region" description="Low complexity" evidence="8">
    <location>
        <begin position="528"/>
        <end position="540"/>
    </location>
</feature>
<dbReference type="PROSITE" id="PS50119">
    <property type="entry name" value="ZF_BBOX"/>
    <property type="match status" value="1"/>
</dbReference>
<reference evidence="13" key="1">
    <citation type="submission" date="2021-02" db="EMBL/GenBank/DDBJ databases">
        <authorList>
            <person name="Nowell W R."/>
        </authorList>
    </citation>
    <scope>NUCLEOTIDE SEQUENCE</scope>
</reference>
<dbReference type="GO" id="GO:0006513">
    <property type="term" value="P:protein monoubiquitination"/>
    <property type="evidence" value="ECO:0007669"/>
    <property type="project" value="TreeGrafter"/>
</dbReference>
<dbReference type="EMBL" id="CAJNOK010010245">
    <property type="protein sequence ID" value="CAF1110278.1"/>
    <property type="molecule type" value="Genomic_DNA"/>
</dbReference>
<dbReference type="PANTHER" id="PTHR36754:SF2">
    <property type="entry name" value="E3 UBIQUITIN-PROTEIN LIGASE TRIM37"/>
    <property type="match status" value="1"/>
</dbReference>
<feature type="domain" description="RING-type" evidence="9">
    <location>
        <begin position="27"/>
        <end position="67"/>
    </location>
</feature>
<feature type="compositionally biased region" description="Basic and acidic residues" evidence="8">
    <location>
        <begin position="505"/>
        <end position="517"/>
    </location>
</feature>
<feature type="domain" description="B box-type" evidence="10">
    <location>
        <begin position="101"/>
        <end position="144"/>
    </location>
</feature>
<keyword evidence="4 6" id="KW-0863">Zinc-finger</keyword>
<keyword evidence="5" id="KW-0862">Zinc</keyword>
<evidence type="ECO:0000313" key="14">
    <source>
        <dbReference type="Proteomes" id="UP000682733"/>
    </source>
</evidence>
<accession>A0A8S2L924</accession>
<dbReference type="SUPFAM" id="SSF57845">
    <property type="entry name" value="B-box zinc-binding domain"/>
    <property type="match status" value="1"/>
</dbReference>
<dbReference type="InterPro" id="IPR008974">
    <property type="entry name" value="TRAF-like"/>
</dbReference>
<dbReference type="Gene3D" id="2.60.210.10">
    <property type="entry name" value="Apoptosis, Tumor Necrosis Factor Receptor Associated Protein 2, Chain A"/>
    <property type="match status" value="1"/>
</dbReference>
<dbReference type="GO" id="GO:0051865">
    <property type="term" value="P:protein autoubiquitination"/>
    <property type="evidence" value="ECO:0007669"/>
    <property type="project" value="TreeGrafter"/>
</dbReference>
<keyword evidence="2" id="KW-0963">Cytoplasm</keyword>
<evidence type="ECO:0000256" key="1">
    <source>
        <dbReference type="ARBA" id="ARBA00004496"/>
    </source>
</evidence>
<dbReference type="CDD" id="cd16619">
    <property type="entry name" value="mRING-HC-C4C4_TRIM37_C-VIII"/>
    <property type="match status" value="1"/>
</dbReference>
<feature type="compositionally biased region" description="Acidic residues" evidence="8">
    <location>
        <begin position="518"/>
        <end position="527"/>
    </location>
</feature>